<keyword evidence="1 2" id="KW-0539">Nucleus</keyword>
<feature type="compositionally biased region" description="Low complexity" evidence="3">
    <location>
        <begin position="131"/>
        <end position="144"/>
    </location>
</feature>
<feature type="domain" description="SCAN box" evidence="4">
    <location>
        <begin position="42"/>
        <end position="123"/>
    </location>
</feature>
<keyword evidence="6" id="KW-1185">Reference proteome</keyword>
<dbReference type="PANTHER" id="PTHR45935">
    <property type="entry name" value="PROTEIN ZBED8-RELATED"/>
    <property type="match status" value="1"/>
</dbReference>
<dbReference type="EMBL" id="JAGFMF010011956">
    <property type="protein sequence ID" value="KAG8509279.1"/>
    <property type="molecule type" value="Genomic_DNA"/>
</dbReference>
<dbReference type="AlphaFoldDB" id="A0A8J5ZTB4"/>
<organism evidence="5 6">
    <name type="scientific">Galemys pyrenaicus</name>
    <name type="common">Iberian desman</name>
    <name type="synonym">Pyrenean desman</name>
    <dbReference type="NCBI Taxonomy" id="202257"/>
    <lineage>
        <taxon>Eukaryota</taxon>
        <taxon>Metazoa</taxon>
        <taxon>Chordata</taxon>
        <taxon>Craniata</taxon>
        <taxon>Vertebrata</taxon>
        <taxon>Euteleostomi</taxon>
        <taxon>Mammalia</taxon>
        <taxon>Eutheria</taxon>
        <taxon>Laurasiatheria</taxon>
        <taxon>Eulipotyphla</taxon>
        <taxon>Talpidae</taxon>
        <taxon>Galemys</taxon>
    </lineage>
</organism>
<feature type="compositionally biased region" description="Basic and acidic residues" evidence="3">
    <location>
        <begin position="11"/>
        <end position="20"/>
    </location>
</feature>
<dbReference type="SMART" id="SM00431">
    <property type="entry name" value="SCAN"/>
    <property type="match status" value="1"/>
</dbReference>
<feature type="compositionally biased region" description="Pro residues" evidence="3">
    <location>
        <begin position="26"/>
        <end position="38"/>
    </location>
</feature>
<accession>A0A8J5ZTB4</accession>
<dbReference type="Pfam" id="PF02023">
    <property type="entry name" value="SCAN"/>
    <property type="match status" value="1"/>
</dbReference>
<dbReference type="PANTHER" id="PTHR45935:SF15">
    <property type="entry name" value="SCAN BOX DOMAIN-CONTAINING PROTEIN"/>
    <property type="match status" value="1"/>
</dbReference>
<reference evidence="5" key="1">
    <citation type="journal article" date="2021" name="Evol. Appl.">
        <title>The genome of the Pyrenean desman and the effects of bottlenecks and inbreeding on the genomic landscape of an endangered species.</title>
        <authorList>
            <person name="Escoda L."/>
            <person name="Castresana J."/>
        </authorList>
    </citation>
    <scope>NUCLEOTIDE SEQUENCE</scope>
    <source>
        <strain evidence="5">IBE-C5619</strain>
    </source>
</reference>
<dbReference type="OrthoDB" id="6077919at2759"/>
<feature type="region of interest" description="Disordered" evidence="3">
    <location>
        <begin position="131"/>
        <end position="194"/>
    </location>
</feature>
<evidence type="ECO:0000313" key="5">
    <source>
        <dbReference type="EMBL" id="KAG8509279.1"/>
    </source>
</evidence>
<comment type="caution">
    <text evidence="5">The sequence shown here is derived from an EMBL/GenBank/DDBJ whole genome shotgun (WGS) entry which is preliminary data.</text>
</comment>
<dbReference type="SUPFAM" id="SSF47353">
    <property type="entry name" value="Retrovirus capsid dimerization domain-like"/>
    <property type="match status" value="1"/>
</dbReference>
<proteinExistence type="predicted"/>
<evidence type="ECO:0000313" key="6">
    <source>
        <dbReference type="Proteomes" id="UP000700334"/>
    </source>
</evidence>
<evidence type="ECO:0000259" key="4">
    <source>
        <dbReference type="PROSITE" id="PS50804"/>
    </source>
</evidence>
<feature type="compositionally biased region" description="Low complexity" evidence="3">
    <location>
        <begin position="185"/>
        <end position="194"/>
    </location>
</feature>
<dbReference type="FunFam" id="1.10.4020.10:FF:000001">
    <property type="entry name" value="zinc finger protein 263 isoform X1"/>
    <property type="match status" value="1"/>
</dbReference>
<dbReference type="InterPro" id="IPR003309">
    <property type="entry name" value="SCAN_dom"/>
</dbReference>
<dbReference type="InterPro" id="IPR050916">
    <property type="entry name" value="SCAN-C2H2_zinc_finger"/>
</dbReference>
<dbReference type="Gene3D" id="1.10.4020.10">
    <property type="entry name" value="DNA breaking-rejoining enzymes"/>
    <property type="match status" value="1"/>
</dbReference>
<evidence type="ECO:0000256" key="3">
    <source>
        <dbReference type="SAM" id="MobiDB-lite"/>
    </source>
</evidence>
<sequence length="194" mass="21283">MPTALCPRVLAPKESEEPRKMRSPPGDDPSPPGEPPSPESSRRLFRRFRYQEAAGPREALHRLWALCRGWLRPERHTKEQILELLVLERFLGSLPRGVQGWVRAQEPESGDQAVAAVEALEREPGRPWQWVSGAGAARVASGRRTPAEHRGGSGAGQPHRAEPPHRPAAQALRGPGGDRRRGRPPGRSTGAAAR</sequence>
<evidence type="ECO:0000256" key="1">
    <source>
        <dbReference type="ARBA" id="ARBA00023242"/>
    </source>
</evidence>
<evidence type="ECO:0000256" key="2">
    <source>
        <dbReference type="PROSITE-ProRule" id="PRU00187"/>
    </source>
</evidence>
<dbReference type="Proteomes" id="UP000700334">
    <property type="component" value="Unassembled WGS sequence"/>
</dbReference>
<dbReference type="GO" id="GO:0005634">
    <property type="term" value="C:nucleus"/>
    <property type="evidence" value="ECO:0007669"/>
    <property type="project" value="UniProtKB-SubCell"/>
</dbReference>
<comment type="subcellular location">
    <subcellularLocation>
        <location evidence="2">Nucleus</location>
    </subcellularLocation>
</comment>
<protein>
    <submittedName>
        <fullName evidence="5">Zinc finger protein 496</fullName>
    </submittedName>
</protein>
<feature type="region of interest" description="Disordered" evidence="3">
    <location>
        <begin position="1"/>
        <end position="41"/>
    </location>
</feature>
<name>A0A8J5ZTB4_GALPY</name>
<dbReference type="InterPro" id="IPR038269">
    <property type="entry name" value="SCAN_sf"/>
</dbReference>
<dbReference type="CDD" id="cd07936">
    <property type="entry name" value="SCAN"/>
    <property type="match status" value="1"/>
</dbReference>
<dbReference type="PROSITE" id="PS50804">
    <property type="entry name" value="SCAN_BOX"/>
    <property type="match status" value="1"/>
</dbReference>
<gene>
    <name evidence="5" type="ORF">J0S82_001417</name>
</gene>